<sequence length="157" mass="15963">MSSTAGRSPDIVVAVDGSPSAQEALRWAVGQAEATGGELHAVTAWHQPETYGWGVVVDGVDWAENGRAVLDQALAATLDPAAAAAVHRHVVEGHAVQVLLDAAADADLLVVGSRGHGGFTGMLLGSVSQHLVAHSPCPVVVVRAGRRDAETQPATAG</sequence>
<dbReference type="Pfam" id="PF00582">
    <property type="entry name" value="Usp"/>
    <property type="match status" value="1"/>
</dbReference>
<dbReference type="PANTHER" id="PTHR31964">
    <property type="entry name" value="ADENINE NUCLEOTIDE ALPHA HYDROLASES-LIKE SUPERFAMILY PROTEIN"/>
    <property type="match status" value="1"/>
</dbReference>
<dbReference type="PRINTS" id="PR01438">
    <property type="entry name" value="UNVRSLSTRESS"/>
</dbReference>
<name>A0A562IQC7_9ACTN</name>
<comment type="similarity">
    <text evidence="1">Belongs to the universal stress protein A family.</text>
</comment>
<evidence type="ECO:0000256" key="1">
    <source>
        <dbReference type="ARBA" id="ARBA00008791"/>
    </source>
</evidence>
<proteinExistence type="inferred from homology"/>
<dbReference type="InterPro" id="IPR006016">
    <property type="entry name" value="UspA"/>
</dbReference>
<dbReference type="RefSeq" id="WP_153360899.1">
    <property type="nucleotide sequence ID" value="NZ_JABGDC010000104.1"/>
</dbReference>
<keyword evidence="4" id="KW-1185">Reference proteome</keyword>
<dbReference type="InterPro" id="IPR014729">
    <property type="entry name" value="Rossmann-like_a/b/a_fold"/>
</dbReference>
<dbReference type="SUPFAM" id="SSF52402">
    <property type="entry name" value="Adenine nucleotide alpha hydrolases-like"/>
    <property type="match status" value="1"/>
</dbReference>
<dbReference type="Gene3D" id="3.40.50.620">
    <property type="entry name" value="HUPs"/>
    <property type="match status" value="1"/>
</dbReference>
<reference evidence="3 4" key="1">
    <citation type="submission" date="2019-07" db="EMBL/GenBank/DDBJ databases">
        <title>R&amp;d 2014.</title>
        <authorList>
            <person name="Klenk H.-P."/>
        </authorList>
    </citation>
    <scope>NUCLEOTIDE SEQUENCE [LARGE SCALE GENOMIC DNA]</scope>
    <source>
        <strain evidence="3 4">DSM 45764</strain>
    </source>
</reference>
<dbReference type="OrthoDB" id="6174426at2"/>
<protein>
    <submittedName>
        <fullName evidence="3">Nucleotide-binding universal stress UspA family protein</fullName>
    </submittedName>
</protein>
<dbReference type="PANTHER" id="PTHR31964:SF113">
    <property type="entry name" value="USPA DOMAIN-CONTAINING PROTEIN"/>
    <property type="match status" value="1"/>
</dbReference>
<gene>
    <name evidence="3" type="ORF">JD78_01446</name>
</gene>
<dbReference type="InterPro" id="IPR006015">
    <property type="entry name" value="Universal_stress_UspA"/>
</dbReference>
<feature type="domain" description="UspA" evidence="2">
    <location>
        <begin position="11"/>
        <end position="143"/>
    </location>
</feature>
<dbReference type="Proteomes" id="UP000321490">
    <property type="component" value="Unassembled WGS sequence"/>
</dbReference>
<dbReference type="EMBL" id="VLKF01000001">
    <property type="protein sequence ID" value="TWH72923.1"/>
    <property type="molecule type" value="Genomic_DNA"/>
</dbReference>
<evidence type="ECO:0000259" key="2">
    <source>
        <dbReference type="Pfam" id="PF00582"/>
    </source>
</evidence>
<comment type="caution">
    <text evidence="3">The sequence shown here is derived from an EMBL/GenBank/DDBJ whole genome shotgun (WGS) entry which is preliminary data.</text>
</comment>
<organism evidence="3 4">
    <name type="scientific">Modestobacter roseus</name>
    <dbReference type="NCBI Taxonomy" id="1181884"/>
    <lineage>
        <taxon>Bacteria</taxon>
        <taxon>Bacillati</taxon>
        <taxon>Actinomycetota</taxon>
        <taxon>Actinomycetes</taxon>
        <taxon>Geodermatophilales</taxon>
        <taxon>Geodermatophilaceae</taxon>
        <taxon>Modestobacter</taxon>
    </lineage>
</organism>
<accession>A0A562IQC7</accession>
<evidence type="ECO:0000313" key="3">
    <source>
        <dbReference type="EMBL" id="TWH72923.1"/>
    </source>
</evidence>
<dbReference type="AlphaFoldDB" id="A0A562IQC7"/>
<evidence type="ECO:0000313" key="4">
    <source>
        <dbReference type="Proteomes" id="UP000321490"/>
    </source>
</evidence>